<dbReference type="Proteomes" id="UP001142393">
    <property type="component" value="Unassembled WGS sequence"/>
</dbReference>
<protein>
    <submittedName>
        <fullName evidence="1">Uncharacterized protein</fullName>
    </submittedName>
</protein>
<name>A0A9W8TY36_9AGAR</name>
<proteinExistence type="predicted"/>
<dbReference type="AlphaFoldDB" id="A0A9W8TY36"/>
<reference evidence="1 2" key="1">
    <citation type="journal article" date="2023" name="Proc. Natl. Acad. Sci. U.S.A.">
        <title>A global phylogenomic analysis of the shiitake genus Lentinula.</title>
        <authorList>
            <person name="Sierra-Patev S."/>
            <person name="Min B."/>
            <person name="Naranjo-Ortiz M."/>
            <person name="Looney B."/>
            <person name="Konkel Z."/>
            <person name="Slot J.C."/>
            <person name="Sakamoto Y."/>
            <person name="Steenwyk J.L."/>
            <person name="Rokas A."/>
            <person name="Carro J."/>
            <person name="Camarero S."/>
            <person name="Ferreira P."/>
            <person name="Molpeceres G."/>
            <person name="Ruiz-Duenas F.J."/>
            <person name="Serrano A."/>
            <person name="Henrissat B."/>
            <person name="Drula E."/>
            <person name="Hughes K.W."/>
            <person name="Mata J.L."/>
            <person name="Ishikawa N.K."/>
            <person name="Vargas-Isla R."/>
            <person name="Ushijima S."/>
            <person name="Smith C.A."/>
            <person name="Donoghue J."/>
            <person name="Ahrendt S."/>
            <person name="Andreopoulos W."/>
            <person name="He G."/>
            <person name="LaButti K."/>
            <person name="Lipzen A."/>
            <person name="Ng V."/>
            <person name="Riley R."/>
            <person name="Sandor L."/>
            <person name="Barry K."/>
            <person name="Martinez A.T."/>
            <person name="Xiao Y."/>
            <person name="Gibbons J.G."/>
            <person name="Terashima K."/>
            <person name="Grigoriev I.V."/>
            <person name="Hibbett D."/>
        </authorList>
    </citation>
    <scope>NUCLEOTIDE SEQUENCE [LARGE SCALE GENOMIC DNA]</scope>
    <source>
        <strain evidence="1 2">TFB7810</strain>
    </source>
</reference>
<dbReference type="EMBL" id="JANVFU010000006">
    <property type="protein sequence ID" value="KAJ3745125.1"/>
    <property type="molecule type" value="Genomic_DNA"/>
</dbReference>
<sequence>MPVDIFLDYLINSTSSMPIHLDENILTELEDSWLWRHMTPHFSQNDDKDDFILNWTRETLAEPDVLGVADAEFDEKLALAIKSETFLANVRAANRHHDPQSVLPNLSFGLEYALRSGKFGDAEGFLDTNILPCLDAARILYNDWIMLKERKSTSIFRESRCLSPDKTSMPLSNITNVRNKAQTSIKSCSRSADSPTLMKKRKRVPRPSGVFMSNHQSIFLNTCTGSHFALSLKRNSAAKRTLSIKADAEKNAASQSTGIMDEKEIQRLMKILEETVEHVDDSKTSNLVSQTLRLWCTLRRLFRDAPPHQSHLYQHLQSSLNSLARLLL</sequence>
<accession>A0A9W8TY36</accession>
<evidence type="ECO:0000313" key="1">
    <source>
        <dbReference type="EMBL" id="KAJ3745125.1"/>
    </source>
</evidence>
<evidence type="ECO:0000313" key="2">
    <source>
        <dbReference type="Proteomes" id="UP001142393"/>
    </source>
</evidence>
<keyword evidence="2" id="KW-1185">Reference proteome</keyword>
<gene>
    <name evidence="1" type="ORF">DFH05DRAFT_1121643</name>
</gene>
<organism evidence="1 2">
    <name type="scientific">Lentinula detonsa</name>
    <dbReference type="NCBI Taxonomy" id="2804962"/>
    <lineage>
        <taxon>Eukaryota</taxon>
        <taxon>Fungi</taxon>
        <taxon>Dikarya</taxon>
        <taxon>Basidiomycota</taxon>
        <taxon>Agaricomycotina</taxon>
        <taxon>Agaricomycetes</taxon>
        <taxon>Agaricomycetidae</taxon>
        <taxon>Agaricales</taxon>
        <taxon>Marasmiineae</taxon>
        <taxon>Omphalotaceae</taxon>
        <taxon>Lentinula</taxon>
    </lineage>
</organism>
<comment type="caution">
    <text evidence="1">The sequence shown here is derived from an EMBL/GenBank/DDBJ whole genome shotgun (WGS) entry which is preliminary data.</text>
</comment>